<dbReference type="InterPro" id="IPR001932">
    <property type="entry name" value="PPM-type_phosphatase-like_dom"/>
</dbReference>
<protein>
    <submittedName>
        <fullName evidence="5">Serine phosphatase RsbU, regulator of sigma subunit</fullName>
    </submittedName>
</protein>
<dbReference type="CDD" id="cd17574">
    <property type="entry name" value="REC_OmpR"/>
    <property type="match status" value="1"/>
</dbReference>
<evidence type="ECO:0000313" key="5">
    <source>
        <dbReference type="EMBL" id="CAA6801204.1"/>
    </source>
</evidence>
<dbReference type="GO" id="GO:0000160">
    <property type="term" value="P:phosphorelay signal transduction system"/>
    <property type="evidence" value="ECO:0007669"/>
    <property type="project" value="InterPro"/>
</dbReference>
<reference evidence="5" key="1">
    <citation type="submission" date="2020-01" db="EMBL/GenBank/DDBJ databases">
        <authorList>
            <person name="Meier V. D."/>
            <person name="Meier V D."/>
        </authorList>
    </citation>
    <scope>NUCLEOTIDE SEQUENCE</scope>
    <source>
        <strain evidence="5">HLG_WM_MAG_08</strain>
    </source>
</reference>
<dbReference type="Gene3D" id="3.40.50.2300">
    <property type="match status" value="1"/>
</dbReference>
<dbReference type="SUPFAM" id="SSF52172">
    <property type="entry name" value="CheY-like"/>
    <property type="match status" value="1"/>
</dbReference>
<evidence type="ECO:0000256" key="3">
    <source>
        <dbReference type="SAM" id="Coils"/>
    </source>
</evidence>
<keyword evidence="2" id="KW-0597">Phosphoprotein</keyword>
<dbReference type="GO" id="GO:0016791">
    <property type="term" value="F:phosphatase activity"/>
    <property type="evidence" value="ECO:0007669"/>
    <property type="project" value="TreeGrafter"/>
</dbReference>
<dbReference type="InterPro" id="IPR011006">
    <property type="entry name" value="CheY-like_superfamily"/>
</dbReference>
<dbReference type="SUPFAM" id="SSF81606">
    <property type="entry name" value="PP2C-like"/>
    <property type="match status" value="1"/>
</dbReference>
<evidence type="ECO:0000259" key="4">
    <source>
        <dbReference type="PROSITE" id="PS50110"/>
    </source>
</evidence>
<name>A0A6S6S860_9GAMM</name>
<feature type="coiled-coil region" evidence="3">
    <location>
        <begin position="113"/>
        <end position="147"/>
    </location>
</feature>
<gene>
    <name evidence="5" type="ORF">HELGO_WM28191</name>
</gene>
<dbReference type="InterPro" id="IPR036457">
    <property type="entry name" value="PPM-type-like_dom_sf"/>
</dbReference>
<dbReference type="Pfam" id="PF07228">
    <property type="entry name" value="SpoIIE"/>
    <property type="match status" value="1"/>
</dbReference>
<dbReference type="Pfam" id="PF00072">
    <property type="entry name" value="Response_reg"/>
    <property type="match status" value="1"/>
</dbReference>
<dbReference type="InterPro" id="IPR052016">
    <property type="entry name" value="Bact_Sigma-Reg"/>
</dbReference>
<feature type="modified residue" description="4-aspartylphosphate" evidence="2">
    <location>
        <position position="51"/>
    </location>
</feature>
<dbReference type="Gene3D" id="3.60.40.10">
    <property type="entry name" value="PPM-type phosphatase domain"/>
    <property type="match status" value="1"/>
</dbReference>
<feature type="domain" description="Response regulatory" evidence="4">
    <location>
        <begin position="2"/>
        <end position="118"/>
    </location>
</feature>
<evidence type="ECO:0000256" key="1">
    <source>
        <dbReference type="ARBA" id="ARBA00022801"/>
    </source>
</evidence>
<organism evidence="5">
    <name type="scientific">uncultured Thiotrichaceae bacterium</name>
    <dbReference type="NCBI Taxonomy" id="298394"/>
    <lineage>
        <taxon>Bacteria</taxon>
        <taxon>Pseudomonadati</taxon>
        <taxon>Pseudomonadota</taxon>
        <taxon>Gammaproteobacteria</taxon>
        <taxon>Thiotrichales</taxon>
        <taxon>Thiotrichaceae</taxon>
        <taxon>environmental samples</taxon>
    </lineage>
</organism>
<dbReference type="PANTHER" id="PTHR43156:SF2">
    <property type="entry name" value="STAGE II SPORULATION PROTEIN E"/>
    <property type="match status" value="1"/>
</dbReference>
<keyword evidence="3" id="KW-0175">Coiled coil</keyword>
<dbReference type="PANTHER" id="PTHR43156">
    <property type="entry name" value="STAGE II SPORULATION PROTEIN E-RELATED"/>
    <property type="match status" value="1"/>
</dbReference>
<sequence>MKILLVDDALDMRLVMKRTLTLMDHQVTVAEDGAEAWEYLRNEVFQAVITDWDMPNMNGVELCRHIRSATFPNYVYIILLTGRSGKHNLIAGMDAGADDFATKPMERDEMEVLLRAAERVISLERRLEQQNHDLAKVNESLEKARDETMRDLHHAATLQMGILPAQKQIGRLDFAWFFRPAQMIGGDTFNYFPMNERLQLFYTVDVSGHGISAALLSMYLSNLLTSTADQTCSQWCGGNEASIKQNLAKMLRFFNEHLLDLTDHYFTMILGVIDTSEHRLHFIQAGHPMPFLVDKASGCVEELDCTGFPVGLVPDVDYEVMSYPFPPESRLVLFSDGLFEMLDNKGQPLLNSDLDAVLKTSVDADATETVRSIRNHFLVDGYEKNQPDDLSVMVIDFKA</sequence>
<dbReference type="PROSITE" id="PS50110">
    <property type="entry name" value="RESPONSE_REGULATORY"/>
    <property type="match status" value="1"/>
</dbReference>
<dbReference type="SMART" id="SM00448">
    <property type="entry name" value="REC"/>
    <property type="match status" value="1"/>
</dbReference>
<keyword evidence="1" id="KW-0378">Hydrolase</keyword>
<evidence type="ECO:0000256" key="2">
    <source>
        <dbReference type="PROSITE-ProRule" id="PRU00169"/>
    </source>
</evidence>
<accession>A0A6S6S860</accession>
<dbReference type="EMBL" id="CACVAV010000020">
    <property type="protein sequence ID" value="CAA6801204.1"/>
    <property type="molecule type" value="Genomic_DNA"/>
</dbReference>
<proteinExistence type="predicted"/>
<dbReference type="AlphaFoldDB" id="A0A6S6S860"/>
<dbReference type="SMART" id="SM00331">
    <property type="entry name" value="PP2C_SIG"/>
    <property type="match status" value="1"/>
</dbReference>
<dbReference type="InterPro" id="IPR001789">
    <property type="entry name" value="Sig_transdc_resp-reg_receiver"/>
</dbReference>